<dbReference type="GO" id="GO:0043138">
    <property type="term" value="F:3'-5' DNA helicase activity"/>
    <property type="evidence" value="ECO:0007669"/>
    <property type="project" value="TreeGrafter"/>
</dbReference>
<dbReference type="Gene3D" id="3.40.50.300">
    <property type="entry name" value="P-loop containing nucleotide triphosphate hydrolases"/>
    <property type="match status" value="1"/>
</dbReference>
<evidence type="ECO:0000256" key="3">
    <source>
        <dbReference type="ARBA" id="ARBA00023125"/>
    </source>
</evidence>
<keyword evidence="3" id="KW-0238">DNA-binding</keyword>
<dbReference type="EMBL" id="BGZO01000137">
    <property type="protein sequence ID" value="GBR77204.1"/>
    <property type="molecule type" value="Genomic_DNA"/>
</dbReference>
<organism evidence="4 5">
    <name type="scientific">Candidatus Termititenax persephonae</name>
    <dbReference type="NCBI Taxonomy" id="2218525"/>
    <lineage>
        <taxon>Bacteria</taxon>
        <taxon>Bacillati</taxon>
        <taxon>Candidatus Margulisiibacteriota</taxon>
        <taxon>Candidatus Termititenacia</taxon>
        <taxon>Candidatus Termititenacales</taxon>
        <taxon>Candidatus Termititenacaceae</taxon>
        <taxon>Candidatus Termititenax</taxon>
    </lineage>
</organism>
<evidence type="ECO:0000313" key="4">
    <source>
        <dbReference type="EMBL" id="GBR77204.1"/>
    </source>
</evidence>
<dbReference type="PANTHER" id="PTHR30580">
    <property type="entry name" value="PRIMOSOMAL PROTEIN N"/>
    <property type="match status" value="1"/>
</dbReference>
<comment type="caution">
    <text evidence="4">The sequence shown here is derived from an EMBL/GenBank/DDBJ whole genome shotgun (WGS) entry which is preliminary data.</text>
</comment>
<dbReference type="GO" id="GO:0003677">
    <property type="term" value="F:DNA binding"/>
    <property type="evidence" value="ECO:0007669"/>
    <property type="project" value="UniProtKB-KW"/>
</dbReference>
<gene>
    <name evidence="4" type="primary">priA</name>
    <name evidence="4" type="ORF">NO2_1626</name>
</gene>
<dbReference type="GO" id="GO:0006310">
    <property type="term" value="P:DNA recombination"/>
    <property type="evidence" value="ECO:0007669"/>
    <property type="project" value="TreeGrafter"/>
</dbReference>
<feature type="non-terminal residue" evidence="4">
    <location>
        <position position="1"/>
    </location>
</feature>
<evidence type="ECO:0000313" key="5">
    <source>
        <dbReference type="Proteomes" id="UP000275925"/>
    </source>
</evidence>
<dbReference type="Proteomes" id="UP000275925">
    <property type="component" value="Unassembled WGS sequence"/>
</dbReference>
<dbReference type="PANTHER" id="PTHR30580:SF0">
    <property type="entry name" value="PRIMOSOMAL PROTEIN N"/>
    <property type="match status" value="1"/>
</dbReference>
<keyword evidence="2" id="KW-0067">ATP-binding</keyword>
<dbReference type="AlphaFoldDB" id="A0A388TL69"/>
<dbReference type="SUPFAM" id="SSF52540">
    <property type="entry name" value="P-loop containing nucleoside triphosphate hydrolases"/>
    <property type="match status" value="1"/>
</dbReference>
<dbReference type="GO" id="GO:0006270">
    <property type="term" value="P:DNA replication initiation"/>
    <property type="evidence" value="ECO:0007669"/>
    <property type="project" value="TreeGrafter"/>
</dbReference>
<dbReference type="GO" id="GO:0006302">
    <property type="term" value="P:double-strand break repair"/>
    <property type="evidence" value="ECO:0007669"/>
    <property type="project" value="TreeGrafter"/>
</dbReference>
<protein>
    <submittedName>
        <fullName evidence="4">Primosomal protein N</fullName>
    </submittedName>
</protein>
<proteinExistence type="predicted"/>
<sequence length="234" mass="26106">VAEDVQKIFPSARVLRLDSQTLSTKEAEGHYVEQALREGSADIVIGTQMALRVGLHGSKINLIALLDADMELNTPDFRAGEHFYQLLFNLKGRLARFKNGRLIVQLANPQAFDFKPLLSGDYSAAAAAEAEFRKEFNFPPYNSLVKLVLTSKSKKDLNTFTQIILDAVKTAYSAFMRVEGPVQSGVQADKFSQQYLLVKSLDDAMLQGFLKTLFDNKPPKQVTLKIVADPYNFI</sequence>
<keyword evidence="5" id="KW-1185">Reference proteome</keyword>
<dbReference type="InterPro" id="IPR027417">
    <property type="entry name" value="P-loop_NTPase"/>
</dbReference>
<evidence type="ECO:0000256" key="1">
    <source>
        <dbReference type="ARBA" id="ARBA00022741"/>
    </source>
</evidence>
<dbReference type="GO" id="GO:0005524">
    <property type="term" value="F:ATP binding"/>
    <property type="evidence" value="ECO:0007669"/>
    <property type="project" value="UniProtKB-KW"/>
</dbReference>
<reference evidence="4 5" key="1">
    <citation type="journal article" date="2019" name="ISME J.">
        <title>Genome analyses of uncultured TG2/ZB3 bacteria in 'Margulisbacteria' specifically attached to ectosymbiotic spirochetes of protists in the termite gut.</title>
        <authorList>
            <person name="Utami Y.D."/>
            <person name="Kuwahara H."/>
            <person name="Igai K."/>
            <person name="Murakami T."/>
            <person name="Sugaya K."/>
            <person name="Morikawa T."/>
            <person name="Nagura Y."/>
            <person name="Yuki M."/>
            <person name="Deevong P."/>
            <person name="Inoue T."/>
            <person name="Kihara K."/>
            <person name="Lo N."/>
            <person name="Yamada A."/>
            <person name="Ohkuma M."/>
            <person name="Hongoh Y."/>
        </authorList>
    </citation>
    <scope>NUCLEOTIDE SEQUENCE [LARGE SCALE GENOMIC DNA]</scope>
    <source>
        <strain evidence="4">NkOx7-02</strain>
    </source>
</reference>
<evidence type="ECO:0000256" key="2">
    <source>
        <dbReference type="ARBA" id="ARBA00022840"/>
    </source>
</evidence>
<keyword evidence="1" id="KW-0547">Nucleotide-binding</keyword>
<accession>A0A388TL69</accession>
<name>A0A388TL69_9BACT</name>